<feature type="transmembrane region" description="Helical" evidence="1">
    <location>
        <begin position="246"/>
        <end position="263"/>
    </location>
</feature>
<dbReference type="GO" id="GO:0080120">
    <property type="term" value="P:CAAX-box protein maturation"/>
    <property type="evidence" value="ECO:0007669"/>
    <property type="project" value="UniProtKB-ARBA"/>
</dbReference>
<dbReference type="PANTHER" id="PTHR39430">
    <property type="entry name" value="MEMBRANE-ASSOCIATED PROTEASE-RELATED"/>
    <property type="match status" value="1"/>
</dbReference>
<feature type="transmembrane region" description="Helical" evidence="1">
    <location>
        <begin position="38"/>
        <end position="55"/>
    </location>
</feature>
<dbReference type="AlphaFoldDB" id="A0A2W1LB24"/>
<organism evidence="3 4">
    <name type="scientific">Paenibacillus sambharensis</name>
    <dbReference type="NCBI Taxonomy" id="1803190"/>
    <lineage>
        <taxon>Bacteria</taxon>
        <taxon>Bacillati</taxon>
        <taxon>Bacillota</taxon>
        <taxon>Bacilli</taxon>
        <taxon>Bacillales</taxon>
        <taxon>Paenibacillaceae</taxon>
        <taxon>Paenibacillus</taxon>
    </lineage>
</organism>
<keyword evidence="1" id="KW-0472">Membrane</keyword>
<dbReference type="Pfam" id="PF02517">
    <property type="entry name" value="Rce1-like"/>
    <property type="match status" value="1"/>
</dbReference>
<dbReference type="GO" id="GO:0008237">
    <property type="term" value="F:metallopeptidase activity"/>
    <property type="evidence" value="ECO:0007669"/>
    <property type="project" value="UniProtKB-KW"/>
</dbReference>
<dbReference type="GO" id="GO:0004175">
    <property type="term" value="F:endopeptidase activity"/>
    <property type="evidence" value="ECO:0007669"/>
    <property type="project" value="UniProtKB-ARBA"/>
</dbReference>
<reference evidence="3 4" key="1">
    <citation type="submission" date="2018-06" db="EMBL/GenBank/DDBJ databases">
        <title>Paenibacillus imtechensis sp. nov.</title>
        <authorList>
            <person name="Pinnaka A.K."/>
            <person name="Singh H."/>
            <person name="Kaur M."/>
        </authorList>
    </citation>
    <scope>NUCLEOTIDE SEQUENCE [LARGE SCALE GENOMIC DNA]</scope>
    <source>
        <strain evidence="3 4">SMB1</strain>
    </source>
</reference>
<feature type="domain" description="CAAX prenyl protease 2/Lysostaphin resistance protein A-like" evidence="2">
    <location>
        <begin position="119"/>
        <end position="219"/>
    </location>
</feature>
<feature type="transmembrane region" description="Helical" evidence="1">
    <location>
        <begin position="76"/>
        <end position="103"/>
    </location>
</feature>
<dbReference type="InterPro" id="IPR003675">
    <property type="entry name" value="Rce1/LyrA-like_dom"/>
</dbReference>
<accession>A0A2W1LB24</accession>
<evidence type="ECO:0000259" key="2">
    <source>
        <dbReference type="Pfam" id="PF02517"/>
    </source>
</evidence>
<dbReference type="PANTHER" id="PTHR39430:SF1">
    <property type="entry name" value="PROTEASE"/>
    <property type="match status" value="1"/>
</dbReference>
<feature type="transmembrane region" description="Helical" evidence="1">
    <location>
        <begin position="184"/>
        <end position="201"/>
    </location>
</feature>
<name>A0A2W1LB24_9BACL</name>
<dbReference type="EMBL" id="QKRB01000028">
    <property type="protein sequence ID" value="PZD97448.1"/>
    <property type="molecule type" value="Genomic_DNA"/>
</dbReference>
<sequence length="281" mass="30848">MPLRVLLGWLSFVIGLGLAVAAAQVAEAYGFQREAIQIILAVVTTGVSVPLIYLLRKYADRKPWSGLGLSSPPQGLAYLLKGAGLLLLSTGITLLTGLVFGWIKVVGVQIPAETLLAMMINLLIAFFYEAFPEELAFRGYIFQNLNTKLPSWLALITQVLLFILAPLAIIAGLVAAGIGSWDAVTWEYVLTLAVFGTALQLSRILSGNLWMCIGYHLAWLEMVRYIVVPDSGAIIEVEYLSRNGYYLIHIGTIVLSIIILLVWSRRGKLRPLNWMSKAADD</sequence>
<proteinExistence type="predicted"/>
<comment type="caution">
    <text evidence="3">The sequence shown here is derived from an EMBL/GenBank/DDBJ whole genome shotgun (WGS) entry which is preliminary data.</text>
</comment>
<dbReference type="OrthoDB" id="6059004at2"/>
<dbReference type="Proteomes" id="UP000249522">
    <property type="component" value="Unassembled WGS sequence"/>
</dbReference>
<feature type="transmembrane region" description="Helical" evidence="1">
    <location>
        <begin position="208"/>
        <end position="226"/>
    </location>
</feature>
<feature type="transmembrane region" description="Helical" evidence="1">
    <location>
        <begin position="115"/>
        <end position="131"/>
    </location>
</feature>
<keyword evidence="4" id="KW-1185">Reference proteome</keyword>
<evidence type="ECO:0000313" key="4">
    <source>
        <dbReference type="Proteomes" id="UP000249522"/>
    </source>
</evidence>
<gene>
    <name evidence="3" type="ORF">DNH61_03220</name>
</gene>
<protein>
    <submittedName>
        <fullName evidence="3">CPBP family intramembrane metalloprotease domain-containing protein</fullName>
    </submittedName>
</protein>
<keyword evidence="3" id="KW-0378">Hydrolase</keyword>
<dbReference type="GO" id="GO:0006508">
    <property type="term" value="P:proteolysis"/>
    <property type="evidence" value="ECO:0007669"/>
    <property type="project" value="UniProtKB-KW"/>
</dbReference>
<feature type="transmembrane region" description="Helical" evidence="1">
    <location>
        <begin position="152"/>
        <end position="178"/>
    </location>
</feature>
<keyword evidence="3" id="KW-0645">Protease</keyword>
<evidence type="ECO:0000313" key="3">
    <source>
        <dbReference type="EMBL" id="PZD97448.1"/>
    </source>
</evidence>
<keyword evidence="3" id="KW-0482">Metalloprotease</keyword>
<evidence type="ECO:0000256" key="1">
    <source>
        <dbReference type="SAM" id="Phobius"/>
    </source>
</evidence>
<keyword evidence="1" id="KW-1133">Transmembrane helix</keyword>
<keyword evidence="1" id="KW-0812">Transmembrane</keyword>